<dbReference type="Proteomes" id="UP001235030">
    <property type="component" value="Chromosome"/>
</dbReference>
<accession>A0ABY9PXW1</accession>
<evidence type="ECO:0000256" key="5">
    <source>
        <dbReference type="ARBA" id="ARBA00022679"/>
    </source>
</evidence>
<proteinExistence type="predicted"/>
<evidence type="ECO:0000256" key="3">
    <source>
        <dbReference type="ARBA" id="ARBA00012438"/>
    </source>
</evidence>
<feature type="domain" description="Histidine kinase" evidence="9">
    <location>
        <begin position="191"/>
        <end position="408"/>
    </location>
</feature>
<dbReference type="PRINTS" id="PR00344">
    <property type="entry name" value="BCTRLSENSOR"/>
</dbReference>
<organism evidence="10 11">
    <name type="scientific">Terrisporobacter mayombei</name>
    <dbReference type="NCBI Taxonomy" id="1541"/>
    <lineage>
        <taxon>Bacteria</taxon>
        <taxon>Bacillati</taxon>
        <taxon>Bacillota</taxon>
        <taxon>Clostridia</taxon>
        <taxon>Peptostreptococcales</taxon>
        <taxon>Peptostreptococcaceae</taxon>
        <taxon>Terrisporobacter</taxon>
    </lineage>
</organism>
<keyword evidence="6" id="KW-0418">Kinase</keyword>
<dbReference type="InterPro" id="IPR050351">
    <property type="entry name" value="BphY/WalK/GraS-like"/>
</dbReference>
<dbReference type="InterPro" id="IPR036097">
    <property type="entry name" value="HisK_dim/P_sf"/>
</dbReference>
<dbReference type="InterPro" id="IPR003594">
    <property type="entry name" value="HATPase_dom"/>
</dbReference>
<name>A0ABY9PXW1_9FIRM</name>
<dbReference type="InterPro" id="IPR004358">
    <property type="entry name" value="Sig_transdc_His_kin-like_C"/>
</dbReference>
<gene>
    <name evidence="10" type="primary">sasA_4</name>
    <name evidence="10" type="ORF">TEMA_08090</name>
</gene>
<comment type="catalytic activity">
    <reaction evidence="1">
        <text>ATP + protein L-histidine = ADP + protein N-phospho-L-histidine.</text>
        <dbReference type="EC" id="2.7.13.3"/>
    </reaction>
</comment>
<evidence type="ECO:0000256" key="2">
    <source>
        <dbReference type="ARBA" id="ARBA00004370"/>
    </source>
</evidence>
<dbReference type="PANTHER" id="PTHR45453:SF1">
    <property type="entry name" value="PHOSPHATE REGULON SENSOR PROTEIN PHOR"/>
    <property type="match status" value="1"/>
</dbReference>
<dbReference type="SUPFAM" id="SSF55874">
    <property type="entry name" value="ATPase domain of HSP90 chaperone/DNA topoisomerase II/histidine kinase"/>
    <property type="match status" value="1"/>
</dbReference>
<evidence type="ECO:0000256" key="4">
    <source>
        <dbReference type="ARBA" id="ARBA00022553"/>
    </source>
</evidence>
<dbReference type="SMART" id="SM00388">
    <property type="entry name" value="HisKA"/>
    <property type="match status" value="1"/>
</dbReference>
<keyword evidence="4" id="KW-0597">Phosphoprotein</keyword>
<dbReference type="RefSeq" id="WP_228104739.1">
    <property type="nucleotide sequence ID" value="NZ_CP101637.1"/>
</dbReference>
<dbReference type="Pfam" id="PF00512">
    <property type="entry name" value="HisKA"/>
    <property type="match status" value="1"/>
</dbReference>
<dbReference type="CDD" id="cd00082">
    <property type="entry name" value="HisKA"/>
    <property type="match status" value="1"/>
</dbReference>
<dbReference type="GO" id="GO:0016740">
    <property type="term" value="F:transferase activity"/>
    <property type="evidence" value="ECO:0007669"/>
    <property type="project" value="UniProtKB-KW"/>
</dbReference>
<evidence type="ECO:0000313" key="10">
    <source>
        <dbReference type="EMBL" id="WMT80492.1"/>
    </source>
</evidence>
<evidence type="ECO:0000256" key="6">
    <source>
        <dbReference type="ARBA" id="ARBA00022777"/>
    </source>
</evidence>
<dbReference type="Pfam" id="PF02518">
    <property type="entry name" value="HATPase_c"/>
    <property type="match status" value="1"/>
</dbReference>
<dbReference type="EC" id="2.7.13.3" evidence="3"/>
<dbReference type="EMBL" id="CP101637">
    <property type="protein sequence ID" value="WMT80492.1"/>
    <property type="molecule type" value="Genomic_DNA"/>
</dbReference>
<keyword evidence="8" id="KW-0472">Membrane</keyword>
<keyword evidence="8" id="KW-0812">Transmembrane</keyword>
<dbReference type="InterPro" id="IPR003661">
    <property type="entry name" value="HisK_dim/P_dom"/>
</dbReference>
<dbReference type="InterPro" id="IPR005467">
    <property type="entry name" value="His_kinase_dom"/>
</dbReference>
<keyword evidence="11" id="KW-1185">Reference proteome</keyword>
<dbReference type="Gene3D" id="3.30.565.10">
    <property type="entry name" value="Histidine kinase-like ATPase, C-terminal domain"/>
    <property type="match status" value="1"/>
</dbReference>
<evidence type="ECO:0000256" key="7">
    <source>
        <dbReference type="ARBA" id="ARBA00023012"/>
    </source>
</evidence>
<evidence type="ECO:0000313" key="11">
    <source>
        <dbReference type="Proteomes" id="UP001235030"/>
    </source>
</evidence>
<keyword evidence="8" id="KW-1133">Transmembrane helix</keyword>
<evidence type="ECO:0000256" key="8">
    <source>
        <dbReference type="SAM" id="Phobius"/>
    </source>
</evidence>
<sequence length="409" mass="47470">MINKKVFNDTKDKLIKINILVVSSFLIIFSLFTFFYFRSITYNSIDNKLKEECEYISMQVNRSSYLNPIVLNDPRDLVYIYKNNRLIYYTKSDYFNEYAPLEESNQTNACFTYKKGNYTFRELSITINNMKIRIIRNIDSELSSLKQLLFVIGIGIVFSIIITYFVALYLTRKALSPIENAWYTQAKFIQDASHELRTPITIVSSKLQSLLTVPNNTISDEVETIADAMNETRRLKKMIKDLLSLSKEDSIIKLKIEEINMVDLVEEIYRDYIDIANIQNKVLKYENNLKNPLVLSDKNKLKQLLLIFIDNAFKYTDTNGEISFKLDEKDNKIICTILDTGIGIKESDLKHIFDRFFRSDNVRNQDIDGSGIGLSIAKMISINLNCKIKPYSVVNEGSKFEITIPREIS</sequence>
<keyword evidence="7" id="KW-0902">Two-component regulatory system</keyword>
<keyword evidence="5 10" id="KW-0808">Transferase</keyword>
<feature type="transmembrane region" description="Helical" evidence="8">
    <location>
        <begin position="148"/>
        <end position="170"/>
    </location>
</feature>
<feature type="transmembrane region" description="Helical" evidence="8">
    <location>
        <begin position="15"/>
        <end position="37"/>
    </location>
</feature>
<dbReference type="PROSITE" id="PS50109">
    <property type="entry name" value="HIS_KIN"/>
    <property type="match status" value="1"/>
</dbReference>
<reference evidence="10 11" key="1">
    <citation type="submission" date="2022-07" db="EMBL/GenBank/DDBJ databases">
        <title>Genome sequence of Terrisporobacter mayombei DSM6539.</title>
        <authorList>
            <person name="Boeer T."/>
            <person name="Bengelsdorf F.R."/>
            <person name="Daniel R."/>
            <person name="Poehlein A."/>
        </authorList>
    </citation>
    <scope>NUCLEOTIDE SEQUENCE [LARGE SCALE GENOMIC DNA]</scope>
    <source>
        <strain evidence="10 11">DSM 6539</strain>
    </source>
</reference>
<dbReference type="SMART" id="SM00387">
    <property type="entry name" value="HATPase_c"/>
    <property type="match status" value="1"/>
</dbReference>
<protein>
    <recommendedName>
        <fullName evidence="3">histidine kinase</fullName>
        <ecNumber evidence="3">2.7.13.3</ecNumber>
    </recommendedName>
</protein>
<comment type="subcellular location">
    <subcellularLocation>
        <location evidence="2">Membrane</location>
    </subcellularLocation>
</comment>
<dbReference type="InterPro" id="IPR036890">
    <property type="entry name" value="HATPase_C_sf"/>
</dbReference>
<dbReference type="Gene3D" id="1.10.287.130">
    <property type="match status" value="1"/>
</dbReference>
<evidence type="ECO:0000259" key="9">
    <source>
        <dbReference type="PROSITE" id="PS50109"/>
    </source>
</evidence>
<dbReference type="SUPFAM" id="SSF47384">
    <property type="entry name" value="Homodimeric domain of signal transducing histidine kinase"/>
    <property type="match status" value="1"/>
</dbReference>
<evidence type="ECO:0000256" key="1">
    <source>
        <dbReference type="ARBA" id="ARBA00000085"/>
    </source>
</evidence>
<dbReference type="PANTHER" id="PTHR45453">
    <property type="entry name" value="PHOSPHATE REGULON SENSOR PROTEIN PHOR"/>
    <property type="match status" value="1"/>
</dbReference>